<evidence type="ECO:0000259" key="1">
    <source>
        <dbReference type="Pfam" id="PF03432"/>
    </source>
</evidence>
<name>A0ABX6EPG7_9HYPH</name>
<keyword evidence="2" id="KW-0614">Plasmid</keyword>
<evidence type="ECO:0000313" key="2">
    <source>
        <dbReference type="EMBL" id="QGM95781.1"/>
    </source>
</evidence>
<dbReference type="Pfam" id="PF03432">
    <property type="entry name" value="Relaxase"/>
    <property type="match status" value="1"/>
</dbReference>
<reference evidence="2 3" key="1">
    <citation type="journal article" date="2021" name="AMB Express">
        <title>Isolation and characterisation of Methylocystis spp. for poly-3-hydroxybutyrate production using waste methane feedstocks.</title>
        <authorList>
            <person name="Rumah B.L."/>
            <person name="Stead C.E."/>
            <person name="Claxton Stevens B.H."/>
            <person name="Minton N.P."/>
            <person name="Grosse-Honebrink A."/>
            <person name="Zhang Y."/>
        </authorList>
    </citation>
    <scope>NUCLEOTIDE SEQUENCE [LARGE SCALE GENOMIC DNA]</scope>
    <source>
        <strain evidence="2 3">BRCS1</strain>
    </source>
</reference>
<organism evidence="2 3">
    <name type="scientific">Methylocystis rosea</name>
    <dbReference type="NCBI Taxonomy" id="173366"/>
    <lineage>
        <taxon>Bacteria</taxon>
        <taxon>Pseudomonadati</taxon>
        <taxon>Pseudomonadota</taxon>
        <taxon>Alphaproteobacteria</taxon>
        <taxon>Hyphomicrobiales</taxon>
        <taxon>Methylocystaceae</taxon>
        <taxon>Methylocystis</taxon>
    </lineage>
</organism>
<sequence length="347" mass="39646">MSSEGDRDLELPPISYVWRTPVRRPKRAKWEIPDPTDSRKLTPVMRAKLQRIVAKAPEVMVKITGKTKTVAHLKSHLEYITRNGELTAETETAAVMHGRQGLHDIQERWADDAELDGSRRRDGPLSHNIILSMPPGTDPVAVKDAVRAFAIETFGGEHDYVFVQHLDDEHPHVHLTVRSLGYDGRRLNPRKADLATWREQFAGELRLRGVEAEATPRRTRGKVRKAERGVVRVIRERGDMPRVERLSREEIVKESRGGKRSTRPWEAKTRERQAMIRKGYLQQAEELQVSHSAADRDLAAQVLQFVADMPELETKRDYLLKEFAKAIGKGGQPLPREDKERKKGPVR</sequence>
<feature type="domain" description="MobA/VirD2-like nuclease" evidence="1">
    <location>
        <begin position="79"/>
        <end position="199"/>
    </location>
</feature>
<dbReference type="InterPro" id="IPR005094">
    <property type="entry name" value="Endonuclease_MobA/VirD2"/>
</dbReference>
<proteinExistence type="predicted"/>
<gene>
    <name evidence="2" type="ORF">F7D13_16880</name>
</gene>
<evidence type="ECO:0000313" key="3">
    <source>
        <dbReference type="Proteomes" id="UP000424673"/>
    </source>
</evidence>
<protein>
    <submittedName>
        <fullName evidence="2">Relaxase/mobilization nuclease domain-containing protein</fullName>
    </submittedName>
</protein>
<geneLocation type="plasmid" evidence="2 3">
    <name>unnamed1</name>
</geneLocation>
<dbReference type="EMBL" id="CP044329">
    <property type="protein sequence ID" value="QGM95781.1"/>
    <property type="molecule type" value="Genomic_DNA"/>
</dbReference>
<keyword evidence="3" id="KW-1185">Reference proteome</keyword>
<accession>A0ABX6EPG7</accession>
<dbReference type="Gene3D" id="3.30.930.30">
    <property type="match status" value="1"/>
</dbReference>
<dbReference type="Proteomes" id="UP000424673">
    <property type="component" value="Plasmid unnamed1"/>
</dbReference>